<gene>
    <name evidence="2" type="ORF">BEMITA_LOCUS11820</name>
</gene>
<dbReference type="EMBL" id="OU963868">
    <property type="protein sequence ID" value="CAH0393416.1"/>
    <property type="molecule type" value="Genomic_DNA"/>
</dbReference>
<dbReference type="PANTHER" id="PTHR47326:SF1">
    <property type="entry name" value="HTH PSQ-TYPE DOMAIN-CONTAINING PROTEIN"/>
    <property type="match status" value="1"/>
</dbReference>
<dbReference type="PANTHER" id="PTHR47326">
    <property type="entry name" value="TRANSPOSABLE ELEMENT TC3 TRANSPOSASE-LIKE PROTEIN"/>
    <property type="match status" value="1"/>
</dbReference>
<dbReference type="Proteomes" id="UP001152759">
    <property type="component" value="Chromosome 7"/>
</dbReference>
<evidence type="ECO:0000256" key="1">
    <source>
        <dbReference type="SAM" id="SignalP"/>
    </source>
</evidence>
<feature type="signal peptide" evidence="1">
    <location>
        <begin position="1"/>
        <end position="20"/>
    </location>
</feature>
<accession>A0A9P0AJZ5</accession>
<dbReference type="AlphaFoldDB" id="A0A9P0AJZ5"/>
<reference evidence="2" key="1">
    <citation type="submission" date="2021-12" db="EMBL/GenBank/DDBJ databases">
        <authorList>
            <person name="King R."/>
        </authorList>
    </citation>
    <scope>NUCLEOTIDE SEQUENCE</scope>
</reference>
<protein>
    <recommendedName>
        <fullName evidence="4">Mos1 transposase HTH domain-containing protein</fullName>
    </recommendedName>
</protein>
<evidence type="ECO:0000313" key="2">
    <source>
        <dbReference type="EMBL" id="CAH0393416.1"/>
    </source>
</evidence>
<keyword evidence="1" id="KW-0732">Signal</keyword>
<sequence>MLAFLLCLVFALISAVYTLAKRIDILTRYLEGGRNARAAAAAFNQADPGKNVRHTYVLELFSKFPQTGSVGRKPESGPQPREELTDLVILGERTLSPRRSLRVLEDDLDNSTSRATIHRIFKKCEIKPYKMRILHALGDGDPDQRLQFSGHMTAWLSEDPNILDKICWSDESCFFFFGRPSQHPKHSILV</sequence>
<evidence type="ECO:0008006" key="4">
    <source>
        <dbReference type="Google" id="ProtNLM"/>
    </source>
</evidence>
<feature type="chain" id="PRO_5040180313" description="Mos1 transposase HTH domain-containing protein" evidence="1">
    <location>
        <begin position="21"/>
        <end position="190"/>
    </location>
</feature>
<organism evidence="2 3">
    <name type="scientific">Bemisia tabaci</name>
    <name type="common">Sweetpotato whitefly</name>
    <name type="synonym">Aleurodes tabaci</name>
    <dbReference type="NCBI Taxonomy" id="7038"/>
    <lineage>
        <taxon>Eukaryota</taxon>
        <taxon>Metazoa</taxon>
        <taxon>Ecdysozoa</taxon>
        <taxon>Arthropoda</taxon>
        <taxon>Hexapoda</taxon>
        <taxon>Insecta</taxon>
        <taxon>Pterygota</taxon>
        <taxon>Neoptera</taxon>
        <taxon>Paraneoptera</taxon>
        <taxon>Hemiptera</taxon>
        <taxon>Sternorrhyncha</taxon>
        <taxon>Aleyrodoidea</taxon>
        <taxon>Aleyrodidae</taxon>
        <taxon>Aleyrodinae</taxon>
        <taxon>Bemisia</taxon>
    </lineage>
</organism>
<proteinExistence type="predicted"/>
<evidence type="ECO:0000313" key="3">
    <source>
        <dbReference type="Proteomes" id="UP001152759"/>
    </source>
</evidence>
<keyword evidence="3" id="KW-1185">Reference proteome</keyword>
<name>A0A9P0AJZ5_BEMTA</name>